<keyword evidence="7 13" id="KW-0472">Membrane</keyword>
<feature type="signal peptide" evidence="14">
    <location>
        <begin position="1"/>
        <end position="20"/>
    </location>
</feature>
<evidence type="ECO:0000313" key="16">
    <source>
        <dbReference type="EMBL" id="KFO32635.1"/>
    </source>
</evidence>
<feature type="domain" description="Ig-like" evidence="15">
    <location>
        <begin position="10"/>
        <end position="115"/>
    </location>
</feature>
<dbReference type="Proteomes" id="UP000028990">
    <property type="component" value="Unassembled WGS sequence"/>
</dbReference>
<dbReference type="GO" id="GO:0005886">
    <property type="term" value="C:plasma membrane"/>
    <property type="evidence" value="ECO:0007669"/>
    <property type="project" value="UniProtKB-ARBA"/>
</dbReference>
<reference evidence="16 17" key="1">
    <citation type="submission" date="2013-11" db="EMBL/GenBank/DDBJ databases">
        <title>The Damaraland mole rat (Fukomys damarensis) genome and evolution of African mole rats.</title>
        <authorList>
            <person name="Gladyshev V.N."/>
            <person name="Fang X."/>
        </authorList>
    </citation>
    <scope>NUCLEOTIDE SEQUENCE [LARGE SCALE GENOMIC DNA]</scope>
    <source>
        <tissue evidence="16">Liver</tissue>
    </source>
</reference>
<dbReference type="InterPro" id="IPR013783">
    <property type="entry name" value="Ig-like_fold"/>
</dbReference>
<evidence type="ECO:0000256" key="13">
    <source>
        <dbReference type="SAM" id="Phobius"/>
    </source>
</evidence>
<feature type="chain" id="PRO_5001873605" description="T-cell surface glycoprotein CD8 beta chain" evidence="14">
    <location>
        <begin position="21"/>
        <end position="531"/>
    </location>
</feature>
<dbReference type="PROSITE" id="PS50835">
    <property type="entry name" value="IG_LIKE"/>
    <property type="match status" value="2"/>
</dbReference>
<comment type="subcellular location">
    <subcellularLocation>
        <location evidence="1">Membrane</location>
        <topology evidence="1">Single-pass type I membrane protein</topology>
    </subcellularLocation>
</comment>
<dbReference type="GO" id="GO:0050776">
    <property type="term" value="P:regulation of immune response"/>
    <property type="evidence" value="ECO:0007669"/>
    <property type="project" value="InterPro"/>
</dbReference>
<evidence type="ECO:0000256" key="11">
    <source>
        <dbReference type="ARBA" id="ARBA00061995"/>
    </source>
</evidence>
<feature type="transmembrane region" description="Helical" evidence="13">
    <location>
        <begin position="169"/>
        <end position="195"/>
    </location>
</feature>
<evidence type="ECO:0000256" key="4">
    <source>
        <dbReference type="ARBA" id="ARBA00022859"/>
    </source>
</evidence>
<evidence type="ECO:0000256" key="2">
    <source>
        <dbReference type="ARBA" id="ARBA00022692"/>
    </source>
</evidence>
<evidence type="ECO:0000256" key="10">
    <source>
        <dbReference type="ARBA" id="ARBA00023319"/>
    </source>
</evidence>
<dbReference type="GO" id="GO:0002250">
    <property type="term" value="P:adaptive immune response"/>
    <property type="evidence" value="ECO:0007669"/>
    <property type="project" value="UniProtKB-KW"/>
</dbReference>
<dbReference type="GO" id="GO:0015026">
    <property type="term" value="F:coreceptor activity"/>
    <property type="evidence" value="ECO:0007669"/>
    <property type="project" value="InterPro"/>
</dbReference>
<dbReference type="PANTHER" id="PTHR11292">
    <property type="entry name" value="T-CELL SURFACE GLYCOPROTEIN CD8 BETA CHAIN"/>
    <property type="match status" value="1"/>
</dbReference>
<dbReference type="SMART" id="SM00406">
    <property type="entry name" value="IGv"/>
    <property type="match status" value="2"/>
</dbReference>
<keyword evidence="17" id="KW-1185">Reference proteome</keyword>
<dbReference type="InterPro" id="IPR003599">
    <property type="entry name" value="Ig_sub"/>
</dbReference>
<dbReference type="STRING" id="885580.ENSFDAP00000005036"/>
<dbReference type="Pfam" id="PF07686">
    <property type="entry name" value="V-set"/>
    <property type="match status" value="2"/>
</dbReference>
<keyword evidence="8" id="KW-1015">Disulfide bond</keyword>
<protein>
    <recommendedName>
        <fullName evidence="12">T-cell surface glycoprotein CD8 beta chain</fullName>
    </recommendedName>
</protein>
<dbReference type="eggNOG" id="ENOG502SAZN">
    <property type="taxonomic scope" value="Eukaryota"/>
</dbReference>
<evidence type="ECO:0000256" key="6">
    <source>
        <dbReference type="ARBA" id="ARBA00023130"/>
    </source>
</evidence>
<evidence type="ECO:0000256" key="5">
    <source>
        <dbReference type="ARBA" id="ARBA00022989"/>
    </source>
</evidence>
<proteinExistence type="predicted"/>
<dbReference type="InterPro" id="IPR036179">
    <property type="entry name" value="Ig-like_dom_sf"/>
</dbReference>
<evidence type="ECO:0000256" key="3">
    <source>
        <dbReference type="ARBA" id="ARBA00022729"/>
    </source>
</evidence>
<dbReference type="GO" id="GO:0042288">
    <property type="term" value="F:MHC class I protein binding"/>
    <property type="evidence" value="ECO:0007669"/>
    <property type="project" value="InterPro"/>
</dbReference>
<evidence type="ECO:0000259" key="15">
    <source>
        <dbReference type="PROSITE" id="PS50835"/>
    </source>
</evidence>
<name>A0A091DQU1_FUKDA</name>
<dbReference type="InterPro" id="IPR042414">
    <property type="entry name" value="CD8B"/>
</dbReference>
<feature type="transmembrane region" description="Helical" evidence="13">
    <location>
        <begin position="411"/>
        <end position="435"/>
    </location>
</feature>
<keyword evidence="9" id="KW-0325">Glycoprotein</keyword>
<feature type="transmembrane region" description="Helical" evidence="13">
    <location>
        <begin position="342"/>
        <end position="363"/>
    </location>
</feature>
<keyword evidence="5 13" id="KW-1133">Transmembrane helix</keyword>
<keyword evidence="6" id="KW-1064">Adaptive immunity</keyword>
<dbReference type="CDD" id="cd07700">
    <property type="entry name" value="IgV_CD8_beta"/>
    <property type="match status" value="1"/>
</dbReference>
<dbReference type="EMBL" id="KN122139">
    <property type="protein sequence ID" value="KFO32635.1"/>
    <property type="molecule type" value="Genomic_DNA"/>
</dbReference>
<organism evidence="16 17">
    <name type="scientific">Fukomys damarensis</name>
    <name type="common">Damaraland mole rat</name>
    <name type="synonym">Cryptomys damarensis</name>
    <dbReference type="NCBI Taxonomy" id="885580"/>
    <lineage>
        <taxon>Eukaryota</taxon>
        <taxon>Metazoa</taxon>
        <taxon>Chordata</taxon>
        <taxon>Craniata</taxon>
        <taxon>Vertebrata</taxon>
        <taxon>Euteleostomi</taxon>
        <taxon>Mammalia</taxon>
        <taxon>Eutheria</taxon>
        <taxon>Euarchontoglires</taxon>
        <taxon>Glires</taxon>
        <taxon>Rodentia</taxon>
        <taxon>Hystricomorpha</taxon>
        <taxon>Bathyergidae</taxon>
        <taxon>Fukomys</taxon>
    </lineage>
</organism>
<keyword evidence="4" id="KW-0391">Immunity</keyword>
<evidence type="ECO:0000256" key="14">
    <source>
        <dbReference type="SAM" id="SignalP"/>
    </source>
</evidence>
<sequence length="531" mass="58332">MQLRLWLLAAQLTALHSSCAHQQTPESVMVQTNQEVTMTCNIKISLSNSRIYWLRQHQDPSKDSHYEFLVSEDFSKNITYGSGWTQEMLALSRSSTRFTLRLMHVKPEDSSVYFCMTMGAPELTFGTGTNLSVVDVLPTTAQPTKKTTPKKRGCLSSSPVTRQGLRCGLITLSLLVASVLLLLLSLAVAVHLYCLRRRAQLRFIKHPEENTGKLASGFALRGGAHAMAPRLTAWLLLQVALLLHAAEAQGSNQFRMSPQKVVAGVGDKVTLRCEVLVRNVLPGCSWLFQPRGATRSPTFLMYQSGSQPKLASGLDEKRFMGAKSSNTYTLTVNGFREQDEGYYFCSVVANTVLYFSPLLPVFLPAAPTTTPAPPPTTQAPSASSRSVSPETCVLSKGSKANTRWLDLTCDVYIWAPLAGTCAVLLLSLVLAVVCLRRSLGQNNDWFKISLGPYPTILYLSMHVTVPAQVCRIAKFTHICIGNVFKLMFEEREKGTDIVFANVPGLKPDLEASPALRRNSFNMALACATATT</sequence>
<evidence type="ECO:0000256" key="8">
    <source>
        <dbReference type="ARBA" id="ARBA00023157"/>
    </source>
</evidence>
<comment type="subunit">
    <text evidence="11">Forms disulfide-linked heterodimers with CD8A at the cell surface. Interacts with CD3D; this interaction couples TCR-CD3 with CD8. Interacts with LCK.</text>
</comment>
<dbReference type="InterPro" id="IPR013106">
    <property type="entry name" value="Ig_V-set"/>
</dbReference>
<accession>A0A091DQU1</accession>
<evidence type="ECO:0000256" key="7">
    <source>
        <dbReference type="ARBA" id="ARBA00023136"/>
    </source>
</evidence>
<dbReference type="AlphaFoldDB" id="A0A091DQU1"/>
<dbReference type="FunFam" id="2.60.40.10:FF:000645">
    <property type="entry name" value="T-cell surface glycoprotein CD8 beta chain"/>
    <property type="match status" value="1"/>
</dbReference>
<keyword evidence="3 14" id="KW-0732">Signal</keyword>
<dbReference type="PANTHER" id="PTHR11292:SF7">
    <property type="entry name" value="T-CELL SURFACE GLYCOPROTEIN CD8 BETA CHAIN-RELATED"/>
    <property type="match status" value="1"/>
</dbReference>
<dbReference type="SUPFAM" id="SSF48726">
    <property type="entry name" value="Immunoglobulin"/>
    <property type="match status" value="2"/>
</dbReference>
<evidence type="ECO:0000313" key="17">
    <source>
        <dbReference type="Proteomes" id="UP000028990"/>
    </source>
</evidence>
<evidence type="ECO:0000256" key="12">
    <source>
        <dbReference type="ARBA" id="ARBA00072266"/>
    </source>
</evidence>
<gene>
    <name evidence="16" type="ORF">H920_05958</name>
</gene>
<keyword evidence="2 13" id="KW-0812">Transmembrane</keyword>
<evidence type="ECO:0000256" key="1">
    <source>
        <dbReference type="ARBA" id="ARBA00004479"/>
    </source>
</evidence>
<dbReference type="Gene3D" id="2.60.40.10">
    <property type="entry name" value="Immunoglobulins"/>
    <property type="match status" value="2"/>
</dbReference>
<dbReference type="InterPro" id="IPR007110">
    <property type="entry name" value="Ig-like_dom"/>
</dbReference>
<feature type="domain" description="Ig-like" evidence="15">
    <location>
        <begin position="229"/>
        <end position="347"/>
    </location>
</feature>
<keyword evidence="10" id="KW-0393">Immunoglobulin domain</keyword>
<evidence type="ECO:0000256" key="9">
    <source>
        <dbReference type="ARBA" id="ARBA00023180"/>
    </source>
</evidence>
<dbReference type="GO" id="GO:0009986">
    <property type="term" value="C:cell surface"/>
    <property type="evidence" value="ECO:0007669"/>
    <property type="project" value="TreeGrafter"/>
</dbReference>
<dbReference type="SMART" id="SM00409">
    <property type="entry name" value="IG"/>
    <property type="match status" value="2"/>
</dbReference>